<feature type="domain" description="Restriction endonuclease type I HsdR N-terminal" evidence="11">
    <location>
        <begin position="10"/>
        <end position="112"/>
    </location>
</feature>
<evidence type="ECO:0000259" key="11">
    <source>
        <dbReference type="Pfam" id="PF04313"/>
    </source>
</evidence>
<reference evidence="13" key="1">
    <citation type="journal article" date="2020" name="ISME J.">
        <title>Comparative genomics reveals insights into cyanobacterial evolution and habitat adaptation.</title>
        <authorList>
            <person name="Chen M.Y."/>
            <person name="Teng W.K."/>
            <person name="Zhao L."/>
            <person name="Hu C.X."/>
            <person name="Zhou Y.K."/>
            <person name="Han B.P."/>
            <person name="Song L.R."/>
            <person name="Shu W.S."/>
        </authorList>
    </citation>
    <scope>NUCLEOTIDE SEQUENCE [LARGE SCALE GENOMIC DNA]</scope>
    <source>
        <strain evidence="13">FACHB-251</strain>
    </source>
</reference>
<evidence type="ECO:0000256" key="3">
    <source>
        <dbReference type="ARBA" id="ARBA00012654"/>
    </source>
</evidence>
<evidence type="ECO:0000256" key="5">
    <source>
        <dbReference type="ARBA" id="ARBA00022741"/>
    </source>
</evidence>
<dbReference type="EMBL" id="JACJQU010000011">
    <property type="protein sequence ID" value="MBD2295252.1"/>
    <property type="molecule type" value="Genomic_DNA"/>
</dbReference>
<comment type="catalytic activity">
    <reaction evidence="1">
        <text>Endonucleolytic cleavage of DNA to give random double-stranded fragments with terminal 5'-phosphates, ATP is simultaneously hydrolyzed.</text>
        <dbReference type="EC" id="3.1.21.3"/>
    </reaction>
</comment>
<keyword evidence="13" id="KW-1185">Reference proteome</keyword>
<evidence type="ECO:0000256" key="10">
    <source>
        <dbReference type="ARBA" id="ARBA00023125"/>
    </source>
</evidence>
<evidence type="ECO:0000256" key="9">
    <source>
        <dbReference type="ARBA" id="ARBA00022840"/>
    </source>
</evidence>
<protein>
    <recommendedName>
        <fullName evidence="3">type I site-specific deoxyribonuclease</fullName>
        <ecNumber evidence="3">3.1.21.3</ecNumber>
    </recommendedName>
</protein>
<evidence type="ECO:0000256" key="7">
    <source>
        <dbReference type="ARBA" id="ARBA00022759"/>
    </source>
</evidence>
<accession>A0A927A0S3</accession>
<dbReference type="InterPro" id="IPR051268">
    <property type="entry name" value="Type-I_R_enzyme_R_subunit"/>
</dbReference>
<sequence length="135" mass="15564">MRYLHPDSEQALENANKEIYQLLKTGVKVSFKDDNDEEQVETVKVIDWETPTNNDFFLASQFWVTGEIYTRRADLIGFVNGLPLVFIELKAHHKRLELAYKNNLQDYKQTIQYLSFSGTTPSLSFLMVVKAASVV</sequence>
<keyword evidence="8" id="KW-0378">Hydrolase</keyword>
<dbReference type="Gene3D" id="3.90.1570.50">
    <property type="match status" value="1"/>
</dbReference>
<dbReference type="PANTHER" id="PTHR30195:SF15">
    <property type="entry name" value="TYPE I RESTRICTION ENZYME HINDI ENDONUCLEASE SUBUNIT"/>
    <property type="match status" value="1"/>
</dbReference>
<dbReference type="Proteomes" id="UP000662185">
    <property type="component" value="Unassembled WGS sequence"/>
</dbReference>
<dbReference type="Pfam" id="PF04313">
    <property type="entry name" value="HSDR_N"/>
    <property type="match status" value="1"/>
</dbReference>
<keyword evidence="5" id="KW-0547">Nucleotide-binding</keyword>
<dbReference type="AlphaFoldDB" id="A0A927A0S3"/>
<dbReference type="EC" id="3.1.21.3" evidence="3"/>
<evidence type="ECO:0000256" key="6">
    <source>
        <dbReference type="ARBA" id="ARBA00022747"/>
    </source>
</evidence>
<comment type="caution">
    <text evidence="12">The sequence shown here is derived from an EMBL/GenBank/DDBJ whole genome shotgun (WGS) entry which is preliminary data.</text>
</comment>
<dbReference type="GO" id="GO:0009307">
    <property type="term" value="P:DNA restriction-modification system"/>
    <property type="evidence" value="ECO:0007669"/>
    <property type="project" value="UniProtKB-KW"/>
</dbReference>
<keyword evidence="10" id="KW-0238">DNA-binding</keyword>
<dbReference type="InterPro" id="IPR007409">
    <property type="entry name" value="Restrct_endonuc_type1_HsdR_N"/>
</dbReference>
<evidence type="ECO:0000313" key="12">
    <source>
        <dbReference type="EMBL" id="MBD2295252.1"/>
    </source>
</evidence>
<dbReference type="GO" id="GO:0003677">
    <property type="term" value="F:DNA binding"/>
    <property type="evidence" value="ECO:0007669"/>
    <property type="project" value="UniProtKB-KW"/>
</dbReference>
<gene>
    <name evidence="12" type="ORF">H6G06_17640</name>
</gene>
<keyword evidence="7 12" id="KW-0255">Endonuclease</keyword>
<evidence type="ECO:0000256" key="4">
    <source>
        <dbReference type="ARBA" id="ARBA00022722"/>
    </source>
</evidence>
<evidence type="ECO:0000256" key="2">
    <source>
        <dbReference type="ARBA" id="ARBA00008598"/>
    </source>
</evidence>
<keyword evidence="9" id="KW-0067">ATP-binding</keyword>
<dbReference type="RefSeq" id="WP_190562462.1">
    <property type="nucleotide sequence ID" value="NZ_JACJQU010000011.1"/>
</dbReference>
<keyword evidence="6" id="KW-0680">Restriction system</keyword>
<proteinExistence type="inferred from homology"/>
<organism evidence="12 13">
    <name type="scientific">Anabaena sphaerica FACHB-251</name>
    <dbReference type="NCBI Taxonomy" id="2692883"/>
    <lineage>
        <taxon>Bacteria</taxon>
        <taxon>Bacillati</taxon>
        <taxon>Cyanobacteriota</taxon>
        <taxon>Cyanophyceae</taxon>
        <taxon>Nostocales</taxon>
        <taxon>Nostocaceae</taxon>
        <taxon>Anabaena</taxon>
    </lineage>
</organism>
<dbReference type="CDD" id="cd22332">
    <property type="entry name" value="HsdR_N"/>
    <property type="match status" value="1"/>
</dbReference>
<dbReference type="PANTHER" id="PTHR30195">
    <property type="entry name" value="TYPE I SITE-SPECIFIC DEOXYRIBONUCLEASE PROTEIN SUBUNIT M AND R"/>
    <property type="match status" value="1"/>
</dbReference>
<comment type="similarity">
    <text evidence="2">Belongs to the HsdR family.</text>
</comment>
<keyword evidence="4" id="KW-0540">Nuclease</keyword>
<evidence type="ECO:0000313" key="13">
    <source>
        <dbReference type="Proteomes" id="UP000662185"/>
    </source>
</evidence>
<dbReference type="GO" id="GO:0009035">
    <property type="term" value="F:type I site-specific deoxyribonuclease activity"/>
    <property type="evidence" value="ECO:0007669"/>
    <property type="project" value="UniProtKB-EC"/>
</dbReference>
<name>A0A927A0S3_9NOST</name>
<evidence type="ECO:0000256" key="8">
    <source>
        <dbReference type="ARBA" id="ARBA00022801"/>
    </source>
</evidence>
<evidence type="ECO:0000256" key="1">
    <source>
        <dbReference type="ARBA" id="ARBA00000851"/>
    </source>
</evidence>
<dbReference type="GO" id="GO:0005524">
    <property type="term" value="F:ATP binding"/>
    <property type="evidence" value="ECO:0007669"/>
    <property type="project" value="UniProtKB-KW"/>
</dbReference>